<dbReference type="GO" id="GO:0005794">
    <property type="term" value="C:Golgi apparatus"/>
    <property type="evidence" value="ECO:0007669"/>
    <property type="project" value="TreeGrafter"/>
</dbReference>
<evidence type="ECO:0000256" key="5">
    <source>
        <dbReference type="ARBA" id="ARBA00023065"/>
    </source>
</evidence>
<dbReference type="InterPro" id="IPR046342">
    <property type="entry name" value="CBS_dom_sf"/>
</dbReference>
<dbReference type="VEuPathDB" id="FungiDB:CXQ85_000332"/>
<keyword evidence="5" id="KW-0406">Ion transport</keyword>
<dbReference type="EMBL" id="PKFO01000005">
    <property type="protein sequence ID" value="PVH21357.1"/>
    <property type="molecule type" value="Genomic_DNA"/>
</dbReference>
<evidence type="ECO:0000256" key="1">
    <source>
        <dbReference type="ARBA" id="ARBA00004141"/>
    </source>
</evidence>
<feature type="transmembrane region" description="Helical" evidence="8">
    <location>
        <begin position="369"/>
        <end position="388"/>
    </location>
</feature>
<dbReference type="Proteomes" id="UP000244309">
    <property type="component" value="Unassembled WGS sequence"/>
</dbReference>
<accession>A0A2V1AT37</accession>
<evidence type="ECO:0000256" key="8">
    <source>
        <dbReference type="SAM" id="Phobius"/>
    </source>
</evidence>
<keyword evidence="10" id="KW-1185">Reference proteome</keyword>
<evidence type="ECO:0000313" key="10">
    <source>
        <dbReference type="Proteomes" id="UP000244309"/>
    </source>
</evidence>
<dbReference type="PANTHER" id="PTHR45711">
    <property type="entry name" value="CHLORIDE CHANNEL PROTEIN"/>
    <property type="match status" value="1"/>
</dbReference>
<keyword evidence="3 8" id="KW-0812">Transmembrane</keyword>
<proteinExistence type="predicted"/>
<dbReference type="InterPro" id="IPR001807">
    <property type="entry name" value="ClC"/>
</dbReference>
<dbReference type="Pfam" id="PF00654">
    <property type="entry name" value="Voltage_CLC"/>
    <property type="match status" value="1"/>
</dbReference>
<protein>
    <recommendedName>
        <fullName evidence="11">Chloride channel protein</fullName>
    </recommendedName>
</protein>
<feature type="transmembrane region" description="Helical" evidence="8">
    <location>
        <begin position="132"/>
        <end position="151"/>
    </location>
</feature>
<feature type="transmembrane region" description="Helical" evidence="8">
    <location>
        <begin position="236"/>
        <end position="260"/>
    </location>
</feature>
<feature type="transmembrane region" description="Helical" evidence="8">
    <location>
        <begin position="311"/>
        <end position="335"/>
    </location>
</feature>
<dbReference type="GO" id="GO:0005769">
    <property type="term" value="C:early endosome"/>
    <property type="evidence" value="ECO:0007669"/>
    <property type="project" value="TreeGrafter"/>
</dbReference>
<evidence type="ECO:0008006" key="11">
    <source>
        <dbReference type="Google" id="ProtNLM"/>
    </source>
</evidence>
<comment type="caution">
    <text evidence="9">The sequence shown here is derived from an EMBL/GenBank/DDBJ whole genome shotgun (WGS) entry which is preliminary data.</text>
</comment>
<evidence type="ECO:0000256" key="2">
    <source>
        <dbReference type="ARBA" id="ARBA00022448"/>
    </source>
</evidence>
<evidence type="ECO:0000256" key="6">
    <source>
        <dbReference type="ARBA" id="ARBA00023136"/>
    </source>
</evidence>
<keyword evidence="2" id="KW-0813">Transport</keyword>
<dbReference type="Gene3D" id="1.10.3080.10">
    <property type="entry name" value="Clc chloride channel"/>
    <property type="match status" value="1"/>
</dbReference>
<dbReference type="SUPFAM" id="SSF81340">
    <property type="entry name" value="Clc chloride channel"/>
    <property type="match status" value="1"/>
</dbReference>
<evidence type="ECO:0000256" key="3">
    <source>
        <dbReference type="ARBA" id="ARBA00022692"/>
    </source>
</evidence>
<evidence type="ECO:0000256" key="7">
    <source>
        <dbReference type="ARBA" id="ARBA00023214"/>
    </source>
</evidence>
<keyword evidence="4 8" id="KW-1133">Transmembrane helix</keyword>
<dbReference type="STRING" id="45357.A0A2V1AT37"/>
<keyword evidence="7" id="KW-0868">Chloride</keyword>
<dbReference type="PRINTS" id="PR00762">
    <property type="entry name" value="CLCHANNEL"/>
</dbReference>
<sequence length="811" mass="90436">MDKLDDYIPTVRYNDPLYTPQTGREKWPLQGHYENNTYIDWMKESNRESGGSMSSKKWVTLIGSSLLVGYATVIIDLFSVFLNDFKKGLCFSSLDTWSLLNPYSTCPADHWYDWSQIISGSGNIVVSGLLGLPIYLILVLTFSMAAGVLTINKAPMIKQSGIPELKLIISGFNYYLKTYLGARTLFYKIICLVLVVSSGFWLGIEGPLVHVSCCIMYICFDAIFGDAATEGIRRELLSAATATGIAVAFNSPIGGVLFVVELLPSYFVPTKIMWNSFVCATVALVALNGVRSFTDGENFQEEDLFEVSFGNFSWLFLEIIPFLLLGVLGGLYGHFYTKFYLRFSDPSFKKRLWRHLAMLGRVKEEYGKYAELFLVALSTALLTFAIPLTRMPLAAFLKILFKDCPKDDSTLESNSENFMCQPSTVSTLFKLVYIVIQGFCLSAYSYGLSLPGGILMPSLVMGGTVGRFIGIISQAIQKAVEGDYLATCTAKSCLVSPSSHAVVGAAAFMSGITKLTLCVVVIMFELTGAVSYVLPIMIAVLTSKFISDQLSVENVYDAWLSTEFNHIGETGEVNSNKGHGLCSFAKLSATFKARLPDVTVKAIMVPLHRTRKLYIHPSEPYTLSSLYAYLSEDAHEGYPVIYSDEYPISLGYVTKKHVYWEIANVVGNNQPTSAVVSFQTSLPQQVQDEQQQYEQNLTNSYANVHMVTLEVEKPIIIVKDNTPLKQVIEIVERLHMNHLVLTEHKDNSRMCGFIDRFILSRLVTSRFSELQHEMSLVESVASEFEIVDADENSGDDDANFRRQRESIELLT</sequence>
<feature type="transmembrane region" description="Helical" evidence="8">
    <location>
        <begin position="515"/>
        <end position="541"/>
    </location>
</feature>
<name>A0A2V1AT37_9ASCO</name>
<evidence type="ECO:0000313" key="9">
    <source>
        <dbReference type="EMBL" id="PVH21357.1"/>
    </source>
</evidence>
<feature type="transmembrane region" description="Helical" evidence="8">
    <location>
        <begin position="58"/>
        <end position="82"/>
    </location>
</feature>
<dbReference type="GO" id="GO:0005247">
    <property type="term" value="F:voltage-gated chloride channel activity"/>
    <property type="evidence" value="ECO:0007669"/>
    <property type="project" value="TreeGrafter"/>
</dbReference>
<comment type="subcellular location">
    <subcellularLocation>
        <location evidence="1">Membrane</location>
        <topology evidence="1">Multi-pass membrane protein</topology>
    </subcellularLocation>
</comment>
<organism evidence="9 10">
    <name type="scientific">Candidozyma haemuli</name>
    <dbReference type="NCBI Taxonomy" id="45357"/>
    <lineage>
        <taxon>Eukaryota</taxon>
        <taxon>Fungi</taxon>
        <taxon>Dikarya</taxon>
        <taxon>Ascomycota</taxon>
        <taxon>Saccharomycotina</taxon>
        <taxon>Pichiomycetes</taxon>
        <taxon>Metschnikowiaceae</taxon>
        <taxon>Candidozyma</taxon>
    </lineage>
</organism>
<dbReference type="SUPFAM" id="SSF54631">
    <property type="entry name" value="CBS-domain pair"/>
    <property type="match status" value="1"/>
</dbReference>
<feature type="transmembrane region" description="Helical" evidence="8">
    <location>
        <begin position="272"/>
        <end position="290"/>
    </location>
</feature>
<reference evidence="9 10" key="1">
    <citation type="submission" date="2017-12" db="EMBL/GenBank/DDBJ databases">
        <title>Genome Sequence of a Multidrug-Resistant Candida haemulonii Isolate from a Patient with Chronic Leg Ulcers in Israel.</title>
        <authorList>
            <person name="Chow N.A."/>
            <person name="Gade L."/>
            <person name="Batra D."/>
            <person name="Rowe L.A."/>
            <person name="Ben-Ami R."/>
            <person name="Loparev V.N."/>
            <person name="Litvintseva A.P."/>
        </authorList>
    </citation>
    <scope>NUCLEOTIDE SEQUENCE [LARGE SCALE GENOMIC DNA]</scope>
    <source>
        <strain evidence="9 10">B11899</strain>
    </source>
</reference>
<dbReference type="GO" id="GO:0005886">
    <property type="term" value="C:plasma membrane"/>
    <property type="evidence" value="ECO:0007669"/>
    <property type="project" value="TreeGrafter"/>
</dbReference>
<feature type="transmembrane region" description="Helical" evidence="8">
    <location>
        <begin position="428"/>
        <end position="448"/>
    </location>
</feature>
<feature type="transmembrane region" description="Helical" evidence="8">
    <location>
        <begin position="185"/>
        <end position="202"/>
    </location>
</feature>
<keyword evidence="6 8" id="KW-0472">Membrane</keyword>
<dbReference type="GeneID" id="37005665"/>
<dbReference type="OrthoDB" id="44789at2759"/>
<evidence type="ECO:0000256" key="4">
    <source>
        <dbReference type="ARBA" id="ARBA00022989"/>
    </source>
</evidence>
<dbReference type="InterPro" id="IPR014743">
    <property type="entry name" value="Cl-channel_core"/>
</dbReference>
<dbReference type="RefSeq" id="XP_025342297.1">
    <property type="nucleotide sequence ID" value="XM_025484082.1"/>
</dbReference>
<dbReference type="PANTHER" id="PTHR45711:SF6">
    <property type="entry name" value="CHLORIDE CHANNEL PROTEIN"/>
    <property type="match status" value="1"/>
</dbReference>
<gene>
    <name evidence="9" type="ORF">CXQ85_000332</name>
</gene>
<dbReference type="AlphaFoldDB" id="A0A2V1AT37"/>